<dbReference type="PANTHER" id="PTHR43191:SF2">
    <property type="entry name" value="RRNA METHYLTRANSFERASE 3, MITOCHONDRIAL"/>
    <property type="match status" value="1"/>
</dbReference>
<evidence type="ECO:0000313" key="6">
    <source>
        <dbReference type="Proteomes" id="UP000655589"/>
    </source>
</evidence>
<accession>A0A8H9L3Z9</accession>
<organism evidence="5 6">
    <name type="scientific">Promicromonospora citrea</name>
    <dbReference type="NCBI Taxonomy" id="43677"/>
    <lineage>
        <taxon>Bacteria</taxon>
        <taxon>Bacillati</taxon>
        <taxon>Actinomycetota</taxon>
        <taxon>Actinomycetes</taxon>
        <taxon>Micrococcales</taxon>
        <taxon>Promicromonosporaceae</taxon>
        <taxon>Promicromonospora</taxon>
    </lineage>
</organism>
<evidence type="ECO:0000259" key="3">
    <source>
        <dbReference type="Pfam" id="PF00588"/>
    </source>
</evidence>
<gene>
    <name evidence="5" type="ORF">GCM10010102_18580</name>
</gene>
<dbReference type="InterPro" id="IPR029064">
    <property type="entry name" value="Ribosomal_eL30-like_sf"/>
</dbReference>
<evidence type="ECO:0000313" key="5">
    <source>
        <dbReference type="EMBL" id="GGM23136.1"/>
    </source>
</evidence>
<dbReference type="InterPro" id="IPR051259">
    <property type="entry name" value="rRNA_Methyltransferase"/>
</dbReference>
<dbReference type="GO" id="GO:0032259">
    <property type="term" value="P:methylation"/>
    <property type="evidence" value="ECO:0007669"/>
    <property type="project" value="UniProtKB-KW"/>
</dbReference>
<feature type="domain" description="tRNA/rRNA methyltransferase SpoU type" evidence="3">
    <location>
        <begin position="118"/>
        <end position="261"/>
    </location>
</feature>
<dbReference type="GO" id="GO:0003723">
    <property type="term" value="F:RNA binding"/>
    <property type="evidence" value="ECO:0007669"/>
    <property type="project" value="InterPro"/>
</dbReference>
<keyword evidence="2 5" id="KW-0808">Transferase</keyword>
<proteinExistence type="predicted"/>
<keyword evidence="6" id="KW-1185">Reference proteome</keyword>
<dbReference type="InterPro" id="IPR029028">
    <property type="entry name" value="Alpha/beta_knot_MTases"/>
</dbReference>
<dbReference type="GO" id="GO:0006396">
    <property type="term" value="P:RNA processing"/>
    <property type="evidence" value="ECO:0007669"/>
    <property type="project" value="InterPro"/>
</dbReference>
<dbReference type="SUPFAM" id="SSF55315">
    <property type="entry name" value="L30e-like"/>
    <property type="match status" value="1"/>
</dbReference>
<dbReference type="RefSeq" id="WP_171103873.1">
    <property type="nucleotide sequence ID" value="NZ_BMPT01000006.1"/>
</dbReference>
<dbReference type="Proteomes" id="UP000655589">
    <property type="component" value="Unassembled WGS sequence"/>
</dbReference>
<dbReference type="SUPFAM" id="SSF75217">
    <property type="entry name" value="alpha/beta knot"/>
    <property type="match status" value="1"/>
</dbReference>
<reference evidence="5" key="2">
    <citation type="submission" date="2020-09" db="EMBL/GenBank/DDBJ databases">
        <authorList>
            <person name="Sun Q."/>
            <person name="Ohkuma M."/>
        </authorList>
    </citation>
    <scope>NUCLEOTIDE SEQUENCE</scope>
    <source>
        <strain evidence="5">JCM 3051</strain>
    </source>
</reference>
<keyword evidence="1 5" id="KW-0489">Methyltransferase</keyword>
<sequence length="270" mass="29050">MATRISSRNARFQQLQTLLTNRNKRHRAGEFLVQGVRPVTMAVEHGWEIRALLYDGERRLSQWARDLLAAHPGVEHVRMAPDLLAELAEKDEAELLAVVGMRPDDLDRIETGPDFLGVVFDRPSQPGNVGAVVRSADAFGAHGVITTGHAADAYDPKAVRATTGSFFATPVVRAPSTAEVMAWVEQRRAAGVPVVVAATDEHGDAEVSGFDLTQPVLLLVGSETAGLTRAWLDAADVTLSIPMTGSASSLNAANAATVVLYEARRQRLAR</sequence>
<dbReference type="PANTHER" id="PTHR43191">
    <property type="entry name" value="RRNA METHYLTRANSFERASE 3"/>
    <property type="match status" value="1"/>
</dbReference>
<dbReference type="InterPro" id="IPR001537">
    <property type="entry name" value="SpoU_MeTrfase"/>
</dbReference>
<dbReference type="InterPro" id="IPR054578">
    <property type="entry name" value="SpoU_sub_bind-like_N"/>
</dbReference>
<dbReference type="EMBL" id="BMPT01000006">
    <property type="protein sequence ID" value="GGM23136.1"/>
    <property type="molecule type" value="Genomic_DNA"/>
</dbReference>
<evidence type="ECO:0000256" key="2">
    <source>
        <dbReference type="ARBA" id="ARBA00022679"/>
    </source>
</evidence>
<name>A0A8H9L3Z9_9MICO</name>
<protein>
    <submittedName>
        <fullName evidence="5">rRNA methyltransferase</fullName>
    </submittedName>
</protein>
<comment type="caution">
    <text evidence="5">The sequence shown here is derived from an EMBL/GenBank/DDBJ whole genome shotgun (WGS) entry which is preliminary data.</text>
</comment>
<dbReference type="GO" id="GO:0008173">
    <property type="term" value="F:RNA methyltransferase activity"/>
    <property type="evidence" value="ECO:0007669"/>
    <property type="project" value="InterPro"/>
</dbReference>
<dbReference type="Gene3D" id="3.30.1330.30">
    <property type="match status" value="1"/>
</dbReference>
<evidence type="ECO:0000256" key="1">
    <source>
        <dbReference type="ARBA" id="ARBA00022603"/>
    </source>
</evidence>
<dbReference type="InterPro" id="IPR029026">
    <property type="entry name" value="tRNA_m1G_MTases_N"/>
</dbReference>
<dbReference type="Pfam" id="PF00588">
    <property type="entry name" value="SpoU_methylase"/>
    <property type="match status" value="1"/>
</dbReference>
<evidence type="ECO:0000259" key="4">
    <source>
        <dbReference type="Pfam" id="PF22655"/>
    </source>
</evidence>
<dbReference type="Pfam" id="PF22655">
    <property type="entry name" value="SpoU_sub_bind_like"/>
    <property type="match status" value="1"/>
</dbReference>
<feature type="domain" description="SpoU L30e-like N-terminal" evidence="4">
    <location>
        <begin position="9"/>
        <end position="93"/>
    </location>
</feature>
<dbReference type="AlphaFoldDB" id="A0A8H9L3Z9"/>
<dbReference type="Gene3D" id="3.40.1280.10">
    <property type="match status" value="1"/>
</dbReference>
<reference evidence="5" key="1">
    <citation type="journal article" date="2014" name="Int. J. Syst. Evol. Microbiol.">
        <title>Complete genome sequence of Corynebacterium casei LMG S-19264T (=DSM 44701T), isolated from a smear-ripened cheese.</title>
        <authorList>
            <consortium name="US DOE Joint Genome Institute (JGI-PGF)"/>
            <person name="Walter F."/>
            <person name="Albersmeier A."/>
            <person name="Kalinowski J."/>
            <person name="Ruckert C."/>
        </authorList>
    </citation>
    <scope>NUCLEOTIDE SEQUENCE</scope>
    <source>
        <strain evidence="5">JCM 3051</strain>
    </source>
</reference>